<evidence type="ECO:0000313" key="1">
    <source>
        <dbReference type="EMBL" id="SVB41338.1"/>
    </source>
</evidence>
<protein>
    <submittedName>
        <fullName evidence="1">Uncharacterized protein</fullName>
    </submittedName>
</protein>
<dbReference type="AlphaFoldDB" id="A0A382DSH8"/>
<sequence length="43" mass="5007">MSCCNVSDQRPEARDLARRINVEDKRLINCKAVDVNQLMPIKY</sequence>
<gene>
    <name evidence="1" type="ORF">METZ01_LOCUS194192</name>
</gene>
<name>A0A382DSH8_9ZZZZ</name>
<feature type="non-terminal residue" evidence="1">
    <location>
        <position position="43"/>
    </location>
</feature>
<reference evidence="1" key="1">
    <citation type="submission" date="2018-05" db="EMBL/GenBank/DDBJ databases">
        <authorList>
            <person name="Lanie J.A."/>
            <person name="Ng W.-L."/>
            <person name="Kazmierczak K.M."/>
            <person name="Andrzejewski T.M."/>
            <person name="Davidsen T.M."/>
            <person name="Wayne K.J."/>
            <person name="Tettelin H."/>
            <person name="Glass J.I."/>
            <person name="Rusch D."/>
            <person name="Podicherti R."/>
            <person name="Tsui H.-C.T."/>
            <person name="Winkler M.E."/>
        </authorList>
    </citation>
    <scope>NUCLEOTIDE SEQUENCE</scope>
</reference>
<dbReference type="EMBL" id="UINC01040866">
    <property type="protein sequence ID" value="SVB41338.1"/>
    <property type="molecule type" value="Genomic_DNA"/>
</dbReference>
<proteinExistence type="predicted"/>
<accession>A0A382DSH8</accession>
<organism evidence="1">
    <name type="scientific">marine metagenome</name>
    <dbReference type="NCBI Taxonomy" id="408172"/>
    <lineage>
        <taxon>unclassified sequences</taxon>
        <taxon>metagenomes</taxon>
        <taxon>ecological metagenomes</taxon>
    </lineage>
</organism>